<accession>A0AAU8A6D1</accession>
<sequence>MLRGQTRRAVVLWALACAEETGLWLSKRLLDDTRPQTALRPYGNMG</sequence>
<gene>
    <name evidence="1" type="ORF">PUP29_07615</name>
</gene>
<dbReference type="EMBL" id="CP117826">
    <property type="protein sequence ID" value="XCC61399.1"/>
    <property type="molecule type" value="Genomic_DNA"/>
</dbReference>
<dbReference type="AlphaFoldDB" id="A0AAU8A6D1"/>
<proteinExistence type="predicted"/>
<reference evidence="1" key="1">
    <citation type="submission" date="2023-02" db="EMBL/GenBank/DDBJ databases">
        <title>Gut commensal Christensenella minuta modulates host metabolism via a new class of secondary bile acids.</title>
        <authorList>
            <person name="Liu C."/>
        </authorList>
    </citation>
    <scope>NUCLEOTIDE SEQUENCE</scope>
    <source>
        <strain evidence="1">CA70</strain>
    </source>
</reference>
<dbReference type="RefSeq" id="WP_353422888.1">
    <property type="nucleotide sequence ID" value="NZ_CP117826.1"/>
</dbReference>
<protein>
    <submittedName>
        <fullName evidence="1">Uncharacterized protein</fullName>
    </submittedName>
</protein>
<evidence type="ECO:0000313" key="1">
    <source>
        <dbReference type="EMBL" id="XCC61399.1"/>
    </source>
</evidence>
<name>A0AAU8A6D1_9FIRM</name>
<organism evidence="1">
    <name type="scientific">Christensenella massiliensis</name>
    <dbReference type="NCBI Taxonomy" id="1805714"/>
    <lineage>
        <taxon>Bacteria</taxon>
        <taxon>Bacillati</taxon>
        <taxon>Bacillota</taxon>
        <taxon>Clostridia</taxon>
        <taxon>Christensenellales</taxon>
        <taxon>Christensenellaceae</taxon>
        <taxon>Christensenella</taxon>
    </lineage>
</organism>